<evidence type="ECO:0000313" key="1">
    <source>
        <dbReference type="EMBL" id="GGF66878.1"/>
    </source>
</evidence>
<evidence type="ECO:0000313" key="2">
    <source>
        <dbReference type="Proteomes" id="UP000606044"/>
    </source>
</evidence>
<organism evidence="1 2">
    <name type="scientific">Azorhizobium oxalatiphilum</name>
    <dbReference type="NCBI Taxonomy" id="980631"/>
    <lineage>
        <taxon>Bacteria</taxon>
        <taxon>Pseudomonadati</taxon>
        <taxon>Pseudomonadota</taxon>
        <taxon>Alphaproteobacteria</taxon>
        <taxon>Hyphomicrobiales</taxon>
        <taxon>Xanthobacteraceae</taxon>
        <taxon>Azorhizobium</taxon>
    </lineage>
</organism>
<dbReference type="EMBL" id="BMCT01000003">
    <property type="protein sequence ID" value="GGF66878.1"/>
    <property type="molecule type" value="Genomic_DNA"/>
</dbReference>
<gene>
    <name evidence="1" type="ORF">GCM10007301_28140</name>
</gene>
<name>A0A917FE53_9HYPH</name>
<dbReference type="AlphaFoldDB" id="A0A917FE53"/>
<proteinExistence type="predicted"/>
<sequence>MSTVAQEVEKLMSEAPAFAGSTLDKWWYDIGNGKDDWIA</sequence>
<keyword evidence="2" id="KW-1185">Reference proteome</keyword>
<reference evidence="1" key="2">
    <citation type="submission" date="2020-09" db="EMBL/GenBank/DDBJ databases">
        <authorList>
            <person name="Sun Q."/>
            <person name="Sedlacek I."/>
        </authorList>
    </citation>
    <scope>NUCLEOTIDE SEQUENCE</scope>
    <source>
        <strain evidence="1">CCM 7897</strain>
    </source>
</reference>
<dbReference type="Proteomes" id="UP000606044">
    <property type="component" value="Unassembled WGS sequence"/>
</dbReference>
<reference evidence="1" key="1">
    <citation type="journal article" date="2014" name="Int. J. Syst. Evol. Microbiol.">
        <title>Complete genome sequence of Corynebacterium casei LMG S-19264T (=DSM 44701T), isolated from a smear-ripened cheese.</title>
        <authorList>
            <consortium name="US DOE Joint Genome Institute (JGI-PGF)"/>
            <person name="Walter F."/>
            <person name="Albersmeier A."/>
            <person name="Kalinowski J."/>
            <person name="Ruckert C."/>
        </authorList>
    </citation>
    <scope>NUCLEOTIDE SEQUENCE</scope>
    <source>
        <strain evidence="1">CCM 7897</strain>
    </source>
</reference>
<comment type="caution">
    <text evidence="1">The sequence shown here is derived from an EMBL/GenBank/DDBJ whole genome shotgun (WGS) entry which is preliminary data.</text>
</comment>
<protein>
    <submittedName>
        <fullName evidence="1">Uncharacterized protein</fullName>
    </submittedName>
</protein>
<accession>A0A917FE53</accession>